<dbReference type="GO" id="GO:0030276">
    <property type="term" value="F:clathrin binding"/>
    <property type="evidence" value="ECO:0007669"/>
    <property type="project" value="TreeGrafter"/>
</dbReference>
<proteinExistence type="predicted"/>
<dbReference type="GO" id="GO:0006897">
    <property type="term" value="P:endocytosis"/>
    <property type="evidence" value="ECO:0007669"/>
    <property type="project" value="TreeGrafter"/>
</dbReference>
<evidence type="ECO:0000259" key="1">
    <source>
        <dbReference type="PROSITE" id="PS50942"/>
    </source>
</evidence>
<name>A0AA88HCH6_ARTSF</name>
<dbReference type="Pfam" id="PF01417">
    <property type="entry name" value="ENTH"/>
    <property type="match status" value="1"/>
</dbReference>
<sequence length="193" mass="22564">MWFRNIRRKVKNKLFSLTKVEKLVREITCNDNSEPSKDLIKSLIQLSNEDTTTICLLSAVQKRLTDRKRFRHVKKSLDLVKTLFVYGNQKFADYFREKMSVLQVLQKFNYPKDKDVEKSIRSTSRYLIFLLKDPNQIYKLRKFLLIADKQQEESLYGAIEETDMQLAEVLPSHACTSTVSAEVSSTSITENEI</sequence>
<gene>
    <name evidence="2" type="ORF">QYM36_018616</name>
</gene>
<accession>A0AA88HCH6</accession>
<dbReference type="Proteomes" id="UP001187531">
    <property type="component" value="Unassembled WGS sequence"/>
</dbReference>
<comment type="caution">
    <text evidence="2">The sequence shown here is derived from an EMBL/GenBank/DDBJ whole genome shotgun (WGS) entry which is preliminary data.</text>
</comment>
<protein>
    <recommendedName>
        <fullName evidence="1">ENTH domain-containing protein</fullName>
    </recommendedName>
</protein>
<dbReference type="PANTHER" id="PTHR12276">
    <property type="entry name" value="EPSIN/ENT-RELATED"/>
    <property type="match status" value="1"/>
</dbReference>
<dbReference type="InterPro" id="IPR013809">
    <property type="entry name" value="ENTH"/>
</dbReference>
<dbReference type="GO" id="GO:0005543">
    <property type="term" value="F:phospholipid binding"/>
    <property type="evidence" value="ECO:0007669"/>
    <property type="project" value="TreeGrafter"/>
</dbReference>
<dbReference type="GO" id="GO:0030125">
    <property type="term" value="C:clathrin vesicle coat"/>
    <property type="evidence" value="ECO:0007669"/>
    <property type="project" value="TreeGrafter"/>
</dbReference>
<dbReference type="SMART" id="SM00273">
    <property type="entry name" value="ENTH"/>
    <property type="match status" value="1"/>
</dbReference>
<feature type="domain" description="ENTH" evidence="1">
    <location>
        <begin position="12"/>
        <end position="141"/>
    </location>
</feature>
<evidence type="ECO:0000313" key="3">
    <source>
        <dbReference type="Proteomes" id="UP001187531"/>
    </source>
</evidence>
<dbReference type="AlphaFoldDB" id="A0AA88HCH6"/>
<dbReference type="InterPro" id="IPR008942">
    <property type="entry name" value="ENTH_VHS"/>
</dbReference>
<keyword evidence="3" id="KW-1185">Reference proteome</keyword>
<dbReference type="GO" id="GO:0005886">
    <property type="term" value="C:plasma membrane"/>
    <property type="evidence" value="ECO:0007669"/>
    <property type="project" value="TreeGrafter"/>
</dbReference>
<evidence type="ECO:0000313" key="2">
    <source>
        <dbReference type="EMBL" id="KAK2702787.1"/>
    </source>
</evidence>
<reference evidence="2" key="1">
    <citation type="submission" date="2023-07" db="EMBL/GenBank/DDBJ databases">
        <title>Chromosome-level genome assembly of Artemia franciscana.</title>
        <authorList>
            <person name="Jo E."/>
        </authorList>
    </citation>
    <scope>NUCLEOTIDE SEQUENCE</scope>
    <source>
        <tissue evidence="2">Whole body</tissue>
    </source>
</reference>
<dbReference type="SUPFAM" id="SSF48464">
    <property type="entry name" value="ENTH/VHS domain"/>
    <property type="match status" value="1"/>
</dbReference>
<dbReference type="PANTHER" id="PTHR12276:SF45">
    <property type="entry name" value="CLATHRIN INTERACTOR 1"/>
    <property type="match status" value="1"/>
</dbReference>
<dbReference type="EMBL" id="JAVRJZ010000170">
    <property type="protein sequence ID" value="KAK2702787.1"/>
    <property type="molecule type" value="Genomic_DNA"/>
</dbReference>
<organism evidence="2 3">
    <name type="scientific">Artemia franciscana</name>
    <name type="common">Brine shrimp</name>
    <name type="synonym">Artemia sanfranciscana</name>
    <dbReference type="NCBI Taxonomy" id="6661"/>
    <lineage>
        <taxon>Eukaryota</taxon>
        <taxon>Metazoa</taxon>
        <taxon>Ecdysozoa</taxon>
        <taxon>Arthropoda</taxon>
        <taxon>Crustacea</taxon>
        <taxon>Branchiopoda</taxon>
        <taxon>Anostraca</taxon>
        <taxon>Artemiidae</taxon>
        <taxon>Artemia</taxon>
    </lineage>
</organism>
<dbReference type="Gene3D" id="1.25.40.90">
    <property type="match status" value="1"/>
</dbReference>
<dbReference type="PROSITE" id="PS50942">
    <property type="entry name" value="ENTH"/>
    <property type="match status" value="1"/>
</dbReference>
<dbReference type="GO" id="GO:0005768">
    <property type="term" value="C:endosome"/>
    <property type="evidence" value="ECO:0007669"/>
    <property type="project" value="TreeGrafter"/>
</dbReference>